<keyword evidence="2" id="KW-0479">Metal-binding</keyword>
<evidence type="ECO:0000313" key="5">
    <source>
        <dbReference type="EMBL" id="KAK1749480.1"/>
    </source>
</evidence>
<proteinExistence type="inferred from homology"/>
<dbReference type="InterPro" id="IPR011057">
    <property type="entry name" value="Mss4-like_sf"/>
</dbReference>
<keyword evidence="6" id="KW-1185">Reference proteome</keyword>
<dbReference type="EMBL" id="MU839857">
    <property type="protein sequence ID" value="KAK1749480.1"/>
    <property type="molecule type" value="Genomic_DNA"/>
</dbReference>
<sequence>MTDSDTTPQRRRPYTGSCHCGFVKYIIYLTVPPSPPPPSSRRDPNNNGRLRQHVYRCNCTTCHKLGLLHIRLPSPPDDFLLLSPLDPLRELGDYQCFQKKLHFLFCRTCGARCFTFAGEGEVVEREVPLSTDDARDGEKKTVWCPKQGWVEDGTRYLSVNGYTVDAGQEGLDWRVWTENKWVMYMDWLSGEDAHPVGEDRRRYDRPFPGGAY</sequence>
<dbReference type="Proteomes" id="UP001239445">
    <property type="component" value="Unassembled WGS sequence"/>
</dbReference>
<keyword evidence="3" id="KW-0862">Zinc</keyword>
<accession>A0AAJ0B0L3</accession>
<name>A0AAJ0B0L3_9PEZI</name>
<dbReference type="SUPFAM" id="SSF51316">
    <property type="entry name" value="Mss4-like"/>
    <property type="match status" value="1"/>
</dbReference>
<evidence type="ECO:0000256" key="2">
    <source>
        <dbReference type="ARBA" id="ARBA00022723"/>
    </source>
</evidence>
<dbReference type="GO" id="GO:0046872">
    <property type="term" value="F:metal ion binding"/>
    <property type="evidence" value="ECO:0007669"/>
    <property type="project" value="UniProtKB-KW"/>
</dbReference>
<gene>
    <name evidence="5" type="ORF">QBC47DRAFT_395703</name>
</gene>
<evidence type="ECO:0000259" key="4">
    <source>
        <dbReference type="PROSITE" id="PS51891"/>
    </source>
</evidence>
<dbReference type="Gene3D" id="2.170.150.70">
    <property type="match status" value="1"/>
</dbReference>
<dbReference type="GO" id="GO:0016846">
    <property type="term" value="F:carbon-sulfur lyase activity"/>
    <property type="evidence" value="ECO:0007669"/>
    <property type="project" value="InterPro"/>
</dbReference>
<evidence type="ECO:0000313" key="6">
    <source>
        <dbReference type="Proteomes" id="UP001239445"/>
    </source>
</evidence>
<dbReference type="PANTHER" id="PTHR28620:SF1">
    <property type="entry name" value="CENP-V_GFA DOMAIN-CONTAINING PROTEIN"/>
    <property type="match status" value="1"/>
</dbReference>
<reference evidence="5" key="1">
    <citation type="submission" date="2023-06" db="EMBL/GenBank/DDBJ databases">
        <title>Genome-scale phylogeny and comparative genomics of the fungal order Sordariales.</title>
        <authorList>
            <consortium name="Lawrence Berkeley National Laboratory"/>
            <person name="Hensen N."/>
            <person name="Bonometti L."/>
            <person name="Westerberg I."/>
            <person name="Brannstrom I.O."/>
            <person name="Guillou S."/>
            <person name="Cros-Aarteil S."/>
            <person name="Calhoun S."/>
            <person name="Haridas S."/>
            <person name="Kuo A."/>
            <person name="Mondo S."/>
            <person name="Pangilinan J."/>
            <person name="Riley R."/>
            <person name="Labutti K."/>
            <person name="Andreopoulos B."/>
            <person name="Lipzen A."/>
            <person name="Chen C."/>
            <person name="Yanf M."/>
            <person name="Daum C."/>
            <person name="Ng V."/>
            <person name="Clum A."/>
            <person name="Steindorff A."/>
            <person name="Ohm R."/>
            <person name="Martin F."/>
            <person name="Silar P."/>
            <person name="Natvig D."/>
            <person name="Lalanne C."/>
            <person name="Gautier V."/>
            <person name="Ament-Velasquez S.L."/>
            <person name="Kruys A."/>
            <person name="Hutchinson M.I."/>
            <person name="Powell A.J."/>
            <person name="Barry K."/>
            <person name="Miller A.N."/>
            <person name="Grigoriev I.V."/>
            <person name="Debuchy R."/>
            <person name="Gladieux P."/>
            <person name="Thoren M.H."/>
            <person name="Johannesson H."/>
        </authorList>
    </citation>
    <scope>NUCLEOTIDE SEQUENCE</scope>
    <source>
        <strain evidence="5">PSN4</strain>
    </source>
</reference>
<evidence type="ECO:0000256" key="3">
    <source>
        <dbReference type="ARBA" id="ARBA00022833"/>
    </source>
</evidence>
<feature type="domain" description="CENP-V/GFA" evidence="4">
    <location>
        <begin position="14"/>
        <end position="172"/>
    </location>
</feature>
<dbReference type="PANTHER" id="PTHR28620">
    <property type="entry name" value="CENTROMERE PROTEIN V"/>
    <property type="match status" value="1"/>
</dbReference>
<dbReference type="AlphaFoldDB" id="A0AAJ0B0L3"/>
<comment type="similarity">
    <text evidence="1">Belongs to the Gfa family.</text>
</comment>
<organism evidence="5 6">
    <name type="scientific">Echria macrotheca</name>
    <dbReference type="NCBI Taxonomy" id="438768"/>
    <lineage>
        <taxon>Eukaryota</taxon>
        <taxon>Fungi</taxon>
        <taxon>Dikarya</taxon>
        <taxon>Ascomycota</taxon>
        <taxon>Pezizomycotina</taxon>
        <taxon>Sordariomycetes</taxon>
        <taxon>Sordariomycetidae</taxon>
        <taxon>Sordariales</taxon>
        <taxon>Schizotheciaceae</taxon>
        <taxon>Echria</taxon>
    </lineage>
</organism>
<protein>
    <recommendedName>
        <fullName evidence="4">CENP-V/GFA domain-containing protein</fullName>
    </recommendedName>
</protein>
<dbReference type="PROSITE" id="PS51891">
    <property type="entry name" value="CENP_V_GFA"/>
    <property type="match status" value="1"/>
</dbReference>
<dbReference type="InterPro" id="IPR052355">
    <property type="entry name" value="CENP-V-like"/>
</dbReference>
<dbReference type="InterPro" id="IPR006913">
    <property type="entry name" value="CENP-V/GFA"/>
</dbReference>
<comment type="caution">
    <text evidence="5">The sequence shown here is derived from an EMBL/GenBank/DDBJ whole genome shotgun (WGS) entry which is preliminary data.</text>
</comment>
<evidence type="ECO:0000256" key="1">
    <source>
        <dbReference type="ARBA" id="ARBA00005495"/>
    </source>
</evidence>